<comment type="caution">
    <text evidence="1">The sequence shown here is derived from an EMBL/GenBank/DDBJ whole genome shotgun (WGS) entry which is preliminary data.</text>
</comment>
<proteinExistence type="predicted"/>
<keyword evidence="2" id="KW-1185">Reference proteome</keyword>
<reference evidence="1 2" key="1">
    <citation type="journal article" date="2023" name="Plants (Basel)">
        <title>Bridging the Gap: Combining Genomics and Transcriptomics Approaches to Understand Stylosanthes scabra, an Orphan Legume from the Brazilian Caatinga.</title>
        <authorList>
            <person name="Ferreira-Neto J.R.C."/>
            <person name="da Silva M.D."/>
            <person name="Binneck E."/>
            <person name="de Melo N.F."/>
            <person name="da Silva R.H."/>
            <person name="de Melo A.L.T.M."/>
            <person name="Pandolfi V."/>
            <person name="Bustamante F.O."/>
            <person name="Brasileiro-Vidal A.C."/>
            <person name="Benko-Iseppon A.M."/>
        </authorList>
    </citation>
    <scope>NUCLEOTIDE SEQUENCE [LARGE SCALE GENOMIC DNA]</scope>
    <source>
        <tissue evidence="1">Leaves</tissue>
    </source>
</reference>
<protein>
    <recommendedName>
        <fullName evidence="3">Secreted protein</fullName>
    </recommendedName>
</protein>
<dbReference type="Proteomes" id="UP001341840">
    <property type="component" value="Unassembled WGS sequence"/>
</dbReference>
<organism evidence="1 2">
    <name type="scientific">Stylosanthes scabra</name>
    <dbReference type="NCBI Taxonomy" id="79078"/>
    <lineage>
        <taxon>Eukaryota</taxon>
        <taxon>Viridiplantae</taxon>
        <taxon>Streptophyta</taxon>
        <taxon>Embryophyta</taxon>
        <taxon>Tracheophyta</taxon>
        <taxon>Spermatophyta</taxon>
        <taxon>Magnoliopsida</taxon>
        <taxon>eudicotyledons</taxon>
        <taxon>Gunneridae</taxon>
        <taxon>Pentapetalae</taxon>
        <taxon>rosids</taxon>
        <taxon>fabids</taxon>
        <taxon>Fabales</taxon>
        <taxon>Fabaceae</taxon>
        <taxon>Papilionoideae</taxon>
        <taxon>50 kb inversion clade</taxon>
        <taxon>dalbergioids sensu lato</taxon>
        <taxon>Dalbergieae</taxon>
        <taxon>Pterocarpus clade</taxon>
        <taxon>Stylosanthes</taxon>
    </lineage>
</organism>
<accession>A0ABU6XR23</accession>
<evidence type="ECO:0008006" key="3">
    <source>
        <dbReference type="Google" id="ProtNLM"/>
    </source>
</evidence>
<dbReference type="EMBL" id="JASCZI010212928">
    <property type="protein sequence ID" value="MED6200560.1"/>
    <property type="molecule type" value="Genomic_DNA"/>
</dbReference>
<sequence>MASKLTPFLLSVAFRDQQLRSSAHFNPWLRHKALLRPGCLRTAQAWMRTHCLAYAYASAPLCVSPKFDGCARTELLVCMHLCWRCACAPLLQCVRMGGSFGLQAFLHDFFVPHALFSHFRSDLSLLKPETLE</sequence>
<gene>
    <name evidence="1" type="ORF">PIB30_086409</name>
</gene>
<name>A0ABU6XR23_9FABA</name>
<evidence type="ECO:0000313" key="1">
    <source>
        <dbReference type="EMBL" id="MED6200560.1"/>
    </source>
</evidence>
<evidence type="ECO:0000313" key="2">
    <source>
        <dbReference type="Proteomes" id="UP001341840"/>
    </source>
</evidence>